<evidence type="ECO:0000259" key="3">
    <source>
        <dbReference type="SMART" id="SM00822"/>
    </source>
</evidence>
<dbReference type="PANTHER" id="PTHR45024">
    <property type="entry name" value="DEHYDROGENASES, SHORT CHAIN"/>
    <property type="match status" value="1"/>
</dbReference>
<dbReference type="Pfam" id="PF00106">
    <property type="entry name" value="adh_short"/>
    <property type="match status" value="1"/>
</dbReference>
<feature type="domain" description="Ketoreductase" evidence="3">
    <location>
        <begin position="8"/>
        <end position="201"/>
    </location>
</feature>
<dbReference type="PROSITE" id="PS00061">
    <property type="entry name" value="ADH_SHORT"/>
    <property type="match status" value="1"/>
</dbReference>
<proteinExistence type="inferred from homology"/>
<reference evidence="4 5" key="1">
    <citation type="submission" date="2016-01" db="EMBL/GenBank/DDBJ databases">
        <authorList>
            <person name="Oliw E.H."/>
        </authorList>
    </citation>
    <scope>NUCLEOTIDE SEQUENCE [LARGE SCALE GENOMIC DNA]</scope>
    <source>
        <strain evidence="4">LMG 27134</strain>
    </source>
</reference>
<evidence type="ECO:0000256" key="1">
    <source>
        <dbReference type="ARBA" id="ARBA00006484"/>
    </source>
</evidence>
<dbReference type="PRINTS" id="PR00081">
    <property type="entry name" value="GDHRDH"/>
</dbReference>
<dbReference type="PRINTS" id="PR00080">
    <property type="entry name" value="SDRFAMILY"/>
</dbReference>
<evidence type="ECO:0000313" key="5">
    <source>
        <dbReference type="Proteomes" id="UP000054683"/>
    </source>
</evidence>
<dbReference type="FunFam" id="3.40.50.720:FF:000084">
    <property type="entry name" value="Short-chain dehydrogenase reductase"/>
    <property type="match status" value="1"/>
</dbReference>
<protein>
    <submittedName>
        <fullName evidence="4">Short-chain dehydrogenase</fullName>
    </submittedName>
</protein>
<dbReference type="InterPro" id="IPR002347">
    <property type="entry name" value="SDR_fam"/>
</dbReference>
<dbReference type="Proteomes" id="UP000054683">
    <property type="component" value="Unassembled WGS sequence"/>
</dbReference>
<evidence type="ECO:0000313" key="4">
    <source>
        <dbReference type="EMBL" id="SAL34471.1"/>
    </source>
</evidence>
<dbReference type="InterPro" id="IPR057326">
    <property type="entry name" value="KR_dom"/>
</dbReference>
<accession>A0A158GRL2</accession>
<evidence type="ECO:0000256" key="2">
    <source>
        <dbReference type="RuleBase" id="RU000363"/>
    </source>
</evidence>
<gene>
    <name evidence="4" type="ORF">AWB69_03160</name>
</gene>
<dbReference type="SUPFAM" id="SSF51735">
    <property type="entry name" value="NAD(P)-binding Rossmann-fold domains"/>
    <property type="match status" value="1"/>
</dbReference>
<sequence>MGNMVEGKVVIVTGAGSGIGRDLARAFAANGAKVIVNDTGRVVGGDGFAAEHVVAEIQTAGGRAIAVVESVATSDSAQRIVQAALDHFGRLDCVVNNAGITRDRFFFNMSGEEWQAVLDVHLNGSFHVARAAAPHFKSQNSGSYVHMTSTSGLIGNVGQSNYAAAKMGIVGLSKSIALDMAKFKVRSNCISPWAWTAMTANIPADTPENIARIEKLKKMDSAKIAPLAVFLASDQAVDVSGQIFGVRANEIYLFSQPRIIRTLHRSEGWTPESIAEHAIPALAPSFYENVPSMAITPWDPI</sequence>
<dbReference type="EMBL" id="FCOK02000018">
    <property type="protein sequence ID" value="SAL34471.1"/>
    <property type="molecule type" value="Genomic_DNA"/>
</dbReference>
<dbReference type="InterPro" id="IPR036291">
    <property type="entry name" value="NAD(P)-bd_dom_sf"/>
</dbReference>
<dbReference type="InterPro" id="IPR020904">
    <property type="entry name" value="Sc_DH/Rdtase_CS"/>
</dbReference>
<comment type="similarity">
    <text evidence="1 2">Belongs to the short-chain dehydrogenases/reductases (SDR) family.</text>
</comment>
<organism evidence="4 5">
    <name type="scientific">Caballeronia udeis</name>
    <dbReference type="NCBI Taxonomy" id="1232866"/>
    <lineage>
        <taxon>Bacteria</taxon>
        <taxon>Pseudomonadati</taxon>
        <taxon>Pseudomonadota</taxon>
        <taxon>Betaproteobacteria</taxon>
        <taxon>Burkholderiales</taxon>
        <taxon>Burkholderiaceae</taxon>
        <taxon>Caballeronia</taxon>
    </lineage>
</organism>
<dbReference type="PANTHER" id="PTHR45024:SF3">
    <property type="entry name" value="BLL2957 PROTEIN"/>
    <property type="match status" value="1"/>
</dbReference>
<dbReference type="SMART" id="SM00822">
    <property type="entry name" value="PKS_KR"/>
    <property type="match status" value="1"/>
</dbReference>
<name>A0A158GRL2_9BURK</name>
<dbReference type="Gene3D" id="3.40.50.720">
    <property type="entry name" value="NAD(P)-binding Rossmann-like Domain"/>
    <property type="match status" value="1"/>
</dbReference>
<dbReference type="InterPro" id="IPR051687">
    <property type="entry name" value="Peroxisomal_Beta-Oxidation"/>
</dbReference>
<dbReference type="AlphaFoldDB" id="A0A158GRL2"/>